<reference evidence="1 2" key="1">
    <citation type="submission" date="2021-06" db="EMBL/GenBank/DDBJ databases">
        <title>Updating the genus Pseudomonas: Description of 43 new species and partition of the Pseudomonas putida group.</title>
        <authorList>
            <person name="Girard L."/>
            <person name="Lood C."/>
            <person name="Vandamme P."/>
            <person name="Rokni-Zadeh H."/>
            <person name="Van Noort V."/>
            <person name="Hofte M."/>
            <person name="Lavigne R."/>
            <person name="De Mot R."/>
        </authorList>
    </citation>
    <scope>NUCLEOTIDE SEQUENCE [LARGE SCALE GENOMIC DNA]</scope>
    <source>
        <strain evidence="1 2">COR58</strain>
    </source>
</reference>
<organism evidence="1 2">
    <name type="scientific">Pseudomonas ekonensis</name>
    <dbReference type="NCBI Taxonomy" id="2842353"/>
    <lineage>
        <taxon>Bacteria</taxon>
        <taxon>Pseudomonadati</taxon>
        <taxon>Pseudomonadota</taxon>
        <taxon>Gammaproteobacteria</taxon>
        <taxon>Pseudomonadales</taxon>
        <taxon>Pseudomonadaceae</taxon>
        <taxon>Pseudomonas</taxon>
    </lineage>
</organism>
<evidence type="ECO:0000313" key="1">
    <source>
        <dbReference type="EMBL" id="MBV4460158.1"/>
    </source>
</evidence>
<dbReference type="EMBL" id="JAHSTS010000002">
    <property type="protein sequence ID" value="MBV4460158.1"/>
    <property type="molecule type" value="Genomic_DNA"/>
</dbReference>
<evidence type="ECO:0000313" key="2">
    <source>
        <dbReference type="Proteomes" id="UP000765224"/>
    </source>
</evidence>
<sequence>MLIQPLRTVAPLALREPEIPGRTEPPLPDGSWGINRAAALDNFPGKGLKVHIPEWANMSRGDKVDLLFDNGKVDQHTLTQDSEVNERVTLWVAPGRITSGAHTLSYTVTRLSQAPEPFAPPVQLYVKLELPGGQDLDPEDGAHSELFQYIDPALVADGIDKDTAALGVDIVIKAKPGRPAKPVYPNIAVGDVATLSWGGVLVRSAPVTQAQIDAPDANPLTVHVSQAAILEAGDSGPEGLAVTFTLHDRVNNAAEDWCRETRIVVDTGNSRLGAPIVKEAVNNTLDLDTLGDADATVQIVALAPDFKLGDVIIAVLKGTTLEGEAVAVEVRGQPLTNLPSIVELKMPNLKVRDLAKTQAIFSYRVERGGSPDLISKGRFVNIVGEPKRLAAPVAEDAQDGALDPDLPAVRVRIPYDPLIQEGMAIELKWLGTRPDTTTYDPVLEWYFPSKAEADDPAGFVVTVEGRHLKTLEGGTLDLSYNLLQDDGSGNIVSRSSLHAALLNVGEPQLELVKPTVLGEKDGALEPKDLAGGTSKVTCPNPVANPTKPQDVITWQLRDAAGSVIYEDSKTLNALSAGKNVDFALSAAFVQQHFEARRGETLTASYNIKRAETGKVSYSNPLEFVIGVALQLQPPRIQQAEADGQTLQPVKAKDTLTAVIPAEGLQPADLLSVTWQGAPGSHAEGTHTTEAKPISQSGYSIALPPTVLAFNLGKTVSVTYTIKRGDKVFVSPPLSLKVGTLPATALNSPIITDADASNVLDLAALGSKDVMIRAQDWALIAEGQQVWMSLHGRKSDGTAHDRVVWSGGASYVNATWFQQKYWNRSLANSYFKDLADGSQLTLKFKAALDKSNVAANAVVFAERVYTVKAVPLVVPEITSVKDPKDIEIPDGGVTFESSVTLTGTAAKGQKVEVFDGNISKGQATADPTSGVWTLTVSDLSLATHRFTAKALYGVGNQSNEWFILVKSELSIDISDMYLNGKNYIPTGLNWVRKADFPNTTAQRVASNGTPPYRYSSSAPQIASVDSTSGKVSSQSNGTATITVSDSSSQSKSYLVHVSNVYLVLVNRAALTAEEANTWRISVGGLFLEDNDHNFLSTAFVPSPTSPEYIKYHTGRRNNDYPQFPNHPLIFIEQISFGNFNQGVEPFVQNPRLPAVCRKLT</sequence>
<name>A0ABS6PI50_9PSED</name>
<proteinExistence type="predicted"/>
<comment type="caution">
    <text evidence="1">The sequence shown here is derived from an EMBL/GenBank/DDBJ whole genome shotgun (WGS) entry which is preliminary data.</text>
</comment>
<protein>
    <submittedName>
        <fullName evidence="1">Ig-like domain-containing protein</fullName>
    </submittedName>
</protein>
<dbReference type="Proteomes" id="UP000765224">
    <property type="component" value="Unassembled WGS sequence"/>
</dbReference>
<dbReference type="RefSeq" id="WP_217893534.1">
    <property type="nucleotide sequence ID" value="NZ_JAHSTS010000002.1"/>
</dbReference>
<keyword evidence="2" id="KW-1185">Reference proteome</keyword>
<gene>
    <name evidence="1" type="ORF">KVG96_19555</name>
</gene>
<accession>A0ABS6PI50</accession>